<evidence type="ECO:0000259" key="1">
    <source>
        <dbReference type="Pfam" id="PF06439"/>
    </source>
</evidence>
<reference evidence="2 3" key="1">
    <citation type="submission" date="2020-10" db="EMBL/GenBank/DDBJ databases">
        <title>Mucilaginibacter mali sp. nov., isolated from rhizosphere soil of apple orchard.</title>
        <authorList>
            <person name="Lee J.-S."/>
            <person name="Kim H.S."/>
            <person name="Kim J.-S."/>
        </authorList>
    </citation>
    <scope>NUCLEOTIDE SEQUENCE [LARGE SCALE GENOMIC DNA]</scope>
    <source>
        <strain evidence="2 3">KCTC 23157</strain>
    </source>
</reference>
<dbReference type="Pfam" id="PF06439">
    <property type="entry name" value="3keto-disac_hyd"/>
    <property type="match status" value="1"/>
</dbReference>
<dbReference type="InterPro" id="IPR010496">
    <property type="entry name" value="AL/BT2_dom"/>
</dbReference>
<protein>
    <submittedName>
        <fullName evidence="2">DUF1080 domain-containing protein</fullName>
    </submittedName>
</protein>
<dbReference type="Proteomes" id="UP000632774">
    <property type="component" value="Unassembled WGS sequence"/>
</dbReference>
<organism evidence="2 3">
    <name type="scientific">Mucilaginibacter boryungensis</name>
    <dbReference type="NCBI Taxonomy" id="768480"/>
    <lineage>
        <taxon>Bacteria</taxon>
        <taxon>Pseudomonadati</taxon>
        <taxon>Bacteroidota</taxon>
        <taxon>Sphingobacteriia</taxon>
        <taxon>Sphingobacteriales</taxon>
        <taxon>Sphingobacteriaceae</taxon>
        <taxon>Mucilaginibacter</taxon>
    </lineage>
</organism>
<evidence type="ECO:0000313" key="2">
    <source>
        <dbReference type="EMBL" id="MBE9665465.1"/>
    </source>
</evidence>
<evidence type="ECO:0000313" key="3">
    <source>
        <dbReference type="Proteomes" id="UP000632774"/>
    </source>
</evidence>
<comment type="caution">
    <text evidence="2">The sequence shown here is derived from an EMBL/GenBank/DDBJ whole genome shotgun (WGS) entry which is preliminary data.</text>
</comment>
<dbReference type="Gene3D" id="2.60.120.560">
    <property type="entry name" value="Exo-inulinase, domain 1"/>
    <property type="match status" value="1"/>
</dbReference>
<proteinExistence type="predicted"/>
<name>A0ABR9XE66_9SPHI</name>
<accession>A0ABR9XE66</accession>
<keyword evidence="3" id="KW-1185">Reference proteome</keyword>
<feature type="domain" description="3-keto-alpha-glucoside-1,2-lyase/3-keto-2-hydroxy-glucal hydratase" evidence="1">
    <location>
        <begin position="23"/>
        <end position="224"/>
    </location>
</feature>
<dbReference type="EMBL" id="JADFFM010000001">
    <property type="protein sequence ID" value="MBE9665465.1"/>
    <property type="molecule type" value="Genomic_DNA"/>
</dbReference>
<gene>
    <name evidence="2" type="ORF">IRJ18_03770</name>
</gene>
<sequence>MGSYTQARHKLPAPVWENNSKGGWITLFDGKTLNGWHLFNHIGPPNNWTVEDRAMVCLGYNGPSGAGDLVTDRSFENFELVWQWKVDKGSNSGVFYHVVEGPKYKRPSETAPEYQLIDDIGYPGKLEEWQKTGADYAMYNPAENKILNPAGTWNTSRIIFNKGKVEYWLNGKLTVKFKAWDKEWQEKKAAEKWKDFPDYGMAKTGLIGLQDHKSKTYFKDIRIREL</sequence>